<sequence length="76" mass="8855">MWDGVTQVKLENLKELPYQEAQAKELIAIGDRLSKIKLDEVEKPARYFLAGLGKIERYYLTELEEELLTLIETKTK</sequence>
<dbReference type="GO" id="GO:0008889">
    <property type="term" value="F:glycerophosphodiester phosphodiesterase activity"/>
    <property type="evidence" value="ECO:0007669"/>
    <property type="project" value="UniProtKB-EC"/>
</dbReference>
<comment type="caution">
    <text evidence="1">The sequence shown here is derived from an EMBL/GenBank/DDBJ whole genome shotgun (WGS) entry which is preliminary data.</text>
</comment>
<protein>
    <submittedName>
        <fullName evidence="1">Glycerophosphoryl diester phosphodiesterase</fullName>
        <ecNumber evidence="1">3.1.4.46</ecNumber>
    </submittedName>
</protein>
<gene>
    <name evidence="1" type="ORF">CWATWH0003_B024</name>
</gene>
<dbReference type="AlphaFoldDB" id="G5JE37"/>
<name>G5JE37_CROWT</name>
<keyword evidence="1" id="KW-0378">Hydrolase</keyword>
<dbReference type="PATRIC" id="fig|423471.3.peg.5306"/>
<dbReference type="EC" id="3.1.4.46" evidence="1"/>
<proteinExistence type="predicted"/>
<evidence type="ECO:0000313" key="2">
    <source>
        <dbReference type="Proteomes" id="UP000003477"/>
    </source>
</evidence>
<reference evidence="1 2" key="1">
    <citation type="journal article" date="2011" name="Front. Microbiol.">
        <title>Two Strains of Crocosphaera watsonii with Highly Conserved Genomes are Distinguished by Strain-Specific Features.</title>
        <authorList>
            <person name="Bench S.R."/>
            <person name="Ilikchyan I.N."/>
            <person name="Tripp H.J."/>
            <person name="Zehr J.P."/>
        </authorList>
    </citation>
    <scope>NUCLEOTIDE SEQUENCE [LARGE SCALE GENOMIC DNA]</scope>
    <source>
        <strain evidence="1 2">WH 0003</strain>
    </source>
</reference>
<dbReference type="Proteomes" id="UP000003477">
    <property type="component" value="Unassembled WGS sequence"/>
</dbReference>
<organism evidence="1 2">
    <name type="scientific">Crocosphaera watsonii WH 0003</name>
    <dbReference type="NCBI Taxonomy" id="423471"/>
    <lineage>
        <taxon>Bacteria</taxon>
        <taxon>Bacillati</taxon>
        <taxon>Cyanobacteriota</taxon>
        <taxon>Cyanophyceae</taxon>
        <taxon>Oscillatoriophycideae</taxon>
        <taxon>Chroococcales</taxon>
        <taxon>Aphanothecaceae</taxon>
        <taxon>Crocosphaera</taxon>
    </lineage>
</organism>
<dbReference type="EMBL" id="AESD01000920">
    <property type="protein sequence ID" value="EHJ09549.1"/>
    <property type="molecule type" value="Genomic_DNA"/>
</dbReference>
<evidence type="ECO:0000313" key="1">
    <source>
        <dbReference type="EMBL" id="EHJ09549.1"/>
    </source>
</evidence>
<accession>G5JE37</accession>